<name>A0ABP0U8W1_9BRYO</name>
<evidence type="ECO:0000313" key="2">
    <source>
        <dbReference type="Proteomes" id="UP001497512"/>
    </source>
</evidence>
<gene>
    <name evidence="1" type="ORF">CSSPTR1EN2_LOCUS12479</name>
</gene>
<keyword evidence="2" id="KW-1185">Reference proteome</keyword>
<accession>A0ABP0U8W1</accession>
<evidence type="ECO:0000313" key="1">
    <source>
        <dbReference type="EMBL" id="CAK9214933.1"/>
    </source>
</evidence>
<organism evidence="1 2">
    <name type="scientific">Sphagnum troendelagicum</name>
    <dbReference type="NCBI Taxonomy" id="128251"/>
    <lineage>
        <taxon>Eukaryota</taxon>
        <taxon>Viridiplantae</taxon>
        <taxon>Streptophyta</taxon>
        <taxon>Embryophyta</taxon>
        <taxon>Bryophyta</taxon>
        <taxon>Sphagnophytina</taxon>
        <taxon>Sphagnopsida</taxon>
        <taxon>Sphagnales</taxon>
        <taxon>Sphagnaceae</taxon>
        <taxon>Sphagnum</taxon>
    </lineage>
</organism>
<dbReference type="Proteomes" id="UP001497512">
    <property type="component" value="Chromosome 2"/>
</dbReference>
<protein>
    <submittedName>
        <fullName evidence="1">Uncharacterized protein</fullName>
    </submittedName>
</protein>
<sequence length="480" mass="53930">MATDDDEMENEACVGGLCFLQPHSGYFPPPFYRRIPGREHRWKAGARLRTGPGLQLKIQRAIALPNCLGLGDDARWRWQWIPLSLQTGMKIEGSLQHSQQKVAADNSPCQNESLYMQSIRTFPFARIKVLSPIFGKLALRPVLELLPVPALALKCKFSIGSSKLTMQANLEVSKHHSILWTLVKLIWYGIVKQVRMVLHPEEQVVGLQYTKAFKVSHDCKAVATGLAEVPSNLIFGRLVKLSSSLPLCVRILSLKVSHTFGTRVPRDNPKPTSVYLRAAKKIGKNDIISIVPGHWIDSQSEPGAAGEREFNLEVANMLEKQLIENGWEVLRPDRDAPYLSWEEYLNWVSKQTLEGIPLLEIHGQGSAAHYRGHVLGVIGDANAPLSKELAGDFGYFQMDWRELGVPRRGGVIVESFNSDEVLQMAPWHRTWTVQRLANRIMASIERASSANRASRGLFVDLALNEDFLPLDQQPSFTRRH</sequence>
<proteinExistence type="predicted"/>
<reference evidence="1" key="1">
    <citation type="submission" date="2024-02" db="EMBL/GenBank/DDBJ databases">
        <authorList>
            <consortium name="ELIXIR-Norway"/>
            <consortium name="Elixir Norway"/>
        </authorList>
    </citation>
    <scope>NUCLEOTIDE SEQUENCE</scope>
</reference>
<dbReference type="EMBL" id="OZ019894">
    <property type="protein sequence ID" value="CAK9214933.1"/>
    <property type="molecule type" value="Genomic_DNA"/>
</dbReference>
<dbReference type="SUPFAM" id="SSF53187">
    <property type="entry name" value="Zn-dependent exopeptidases"/>
    <property type="match status" value="1"/>
</dbReference>